<dbReference type="InterPro" id="IPR026000">
    <property type="entry name" value="Apc5_dom"/>
</dbReference>
<dbReference type="EMBL" id="CAUOFW020005680">
    <property type="protein sequence ID" value="CAK9171225.1"/>
    <property type="molecule type" value="Genomic_DNA"/>
</dbReference>
<keyword evidence="5" id="KW-0833">Ubl conjugation pathway</keyword>
<reference evidence="9 10" key="1">
    <citation type="submission" date="2024-02" db="EMBL/GenBank/DDBJ databases">
        <authorList>
            <person name="Vignale AGUSTIN F."/>
            <person name="Sosa J E."/>
            <person name="Modenutti C."/>
        </authorList>
    </citation>
    <scope>NUCLEOTIDE SEQUENCE [LARGE SCALE GENOMIC DNA]</scope>
</reference>
<dbReference type="GO" id="GO:0051301">
    <property type="term" value="P:cell division"/>
    <property type="evidence" value="ECO:0007669"/>
    <property type="project" value="UniProtKB-KW"/>
</dbReference>
<feature type="domain" description="Anaphase-promoting complex subunit 5" evidence="8">
    <location>
        <begin position="89"/>
        <end position="232"/>
    </location>
</feature>
<dbReference type="PANTHER" id="PTHR12830">
    <property type="entry name" value="ANAPHASE-PROMOTING COMPLEX SUBUNIT 5"/>
    <property type="match status" value="1"/>
</dbReference>
<feature type="compositionally biased region" description="Polar residues" evidence="7">
    <location>
        <begin position="20"/>
        <end position="29"/>
    </location>
</feature>
<evidence type="ECO:0000256" key="3">
    <source>
        <dbReference type="ARBA" id="ARBA00022618"/>
    </source>
</evidence>
<keyword evidence="10" id="KW-1185">Reference proteome</keyword>
<evidence type="ECO:0000256" key="7">
    <source>
        <dbReference type="SAM" id="MobiDB-lite"/>
    </source>
</evidence>
<dbReference type="AlphaFoldDB" id="A0ABC8TP43"/>
<keyword evidence="4" id="KW-0498">Mitosis</keyword>
<gene>
    <name evidence="9" type="ORF">ILEXP_LOCUS40769</name>
</gene>
<comment type="similarity">
    <text evidence="1">Belongs to the APC5 family.</text>
</comment>
<sequence>MNIDVSAGQKLKHIGKPREVSSSAHSSNEALRSIGSPGVVFLRTNWQIQGYLLEQADALEKHCSSFPLNDFESILKQLQKLAPELHRVHFLRYLNSLYHDDYPAALENLHRYFDYRKSRIAEFVSNGILEFPSWFYHVMLPDISSLASVETCHAFDLPKKGTEGFDFVPPSPGCSSFGRYEVALLCLGMMHFHFGHPKHALEVLTEAVRVSQQHSDDTCLAYTLAAICNLLSDIGISNSTGIVGSSYSSVANIGTSLSIQQQLFLLLTRSLKRAGSLKLKRLVASNHLAMAKFNLLVRI</sequence>
<evidence type="ECO:0000256" key="6">
    <source>
        <dbReference type="ARBA" id="ARBA00023306"/>
    </source>
</evidence>
<organism evidence="9 10">
    <name type="scientific">Ilex paraguariensis</name>
    <name type="common">yerba mate</name>
    <dbReference type="NCBI Taxonomy" id="185542"/>
    <lineage>
        <taxon>Eukaryota</taxon>
        <taxon>Viridiplantae</taxon>
        <taxon>Streptophyta</taxon>
        <taxon>Embryophyta</taxon>
        <taxon>Tracheophyta</taxon>
        <taxon>Spermatophyta</taxon>
        <taxon>Magnoliopsida</taxon>
        <taxon>eudicotyledons</taxon>
        <taxon>Gunneridae</taxon>
        <taxon>Pentapetalae</taxon>
        <taxon>asterids</taxon>
        <taxon>campanulids</taxon>
        <taxon>Aquifoliales</taxon>
        <taxon>Aquifoliaceae</taxon>
        <taxon>Ilex</taxon>
    </lineage>
</organism>
<proteinExistence type="inferred from homology"/>
<feature type="region of interest" description="Disordered" evidence="7">
    <location>
        <begin position="1"/>
        <end position="29"/>
    </location>
</feature>
<name>A0ABC8TP43_9AQUA</name>
<dbReference type="PANTHER" id="PTHR12830:SF9">
    <property type="entry name" value="ANAPHASE-PROMOTING COMPLEX SUBUNIT 5"/>
    <property type="match status" value="1"/>
</dbReference>
<keyword evidence="3" id="KW-0132">Cell division</keyword>
<evidence type="ECO:0000256" key="2">
    <source>
        <dbReference type="ARBA" id="ARBA00016066"/>
    </source>
</evidence>
<evidence type="ECO:0000259" key="8">
    <source>
        <dbReference type="Pfam" id="PF12862"/>
    </source>
</evidence>
<dbReference type="Proteomes" id="UP001642360">
    <property type="component" value="Unassembled WGS sequence"/>
</dbReference>
<evidence type="ECO:0000256" key="4">
    <source>
        <dbReference type="ARBA" id="ARBA00022776"/>
    </source>
</evidence>
<dbReference type="Pfam" id="PF12862">
    <property type="entry name" value="ANAPC5"/>
    <property type="match status" value="1"/>
</dbReference>
<evidence type="ECO:0000313" key="10">
    <source>
        <dbReference type="Proteomes" id="UP001642360"/>
    </source>
</evidence>
<evidence type="ECO:0000256" key="1">
    <source>
        <dbReference type="ARBA" id="ARBA00007450"/>
    </source>
</evidence>
<evidence type="ECO:0000313" key="9">
    <source>
        <dbReference type="EMBL" id="CAK9171225.1"/>
    </source>
</evidence>
<dbReference type="InterPro" id="IPR037679">
    <property type="entry name" value="Apc5"/>
</dbReference>
<protein>
    <recommendedName>
        <fullName evidence="2">Anaphase-promoting complex subunit 5</fullName>
    </recommendedName>
</protein>
<keyword evidence="6" id="KW-0131">Cell cycle</keyword>
<evidence type="ECO:0000256" key="5">
    <source>
        <dbReference type="ARBA" id="ARBA00022786"/>
    </source>
</evidence>
<comment type="caution">
    <text evidence="9">The sequence shown here is derived from an EMBL/GenBank/DDBJ whole genome shotgun (WGS) entry which is preliminary data.</text>
</comment>
<accession>A0ABC8TP43</accession>